<dbReference type="Gene3D" id="2.60.40.1080">
    <property type="match status" value="1"/>
</dbReference>
<dbReference type="Pfam" id="PF13229">
    <property type="entry name" value="Beta_helix"/>
    <property type="match status" value="1"/>
</dbReference>
<keyword evidence="4" id="KW-1185">Reference proteome</keyword>
<dbReference type="InterPro" id="IPR011050">
    <property type="entry name" value="Pectin_lyase_fold/virulence"/>
</dbReference>
<dbReference type="SUPFAM" id="SSF49899">
    <property type="entry name" value="Concanavalin A-like lectins/glucanases"/>
    <property type="match status" value="1"/>
</dbReference>
<dbReference type="InterPro" id="IPR039448">
    <property type="entry name" value="Beta_helix"/>
</dbReference>
<dbReference type="Pfam" id="PF17851">
    <property type="entry name" value="GH43_C2"/>
    <property type="match status" value="1"/>
</dbReference>
<dbReference type="InterPro" id="IPR041542">
    <property type="entry name" value="GH43_C2"/>
</dbReference>
<dbReference type="InterPro" id="IPR013320">
    <property type="entry name" value="ConA-like_dom_sf"/>
</dbReference>
<evidence type="ECO:0000256" key="1">
    <source>
        <dbReference type="ARBA" id="ARBA00022801"/>
    </source>
</evidence>
<protein>
    <submittedName>
        <fullName evidence="3">Carbohydrate binding protein</fullName>
    </submittedName>
</protein>
<dbReference type="InterPro" id="IPR003343">
    <property type="entry name" value="Big_2"/>
</dbReference>
<evidence type="ECO:0000313" key="4">
    <source>
        <dbReference type="Proteomes" id="UP000256869"/>
    </source>
</evidence>
<dbReference type="InterPro" id="IPR008964">
    <property type="entry name" value="Invasin/intimin_cell_adhesion"/>
</dbReference>
<dbReference type="InterPro" id="IPR008979">
    <property type="entry name" value="Galactose-bd-like_sf"/>
</dbReference>
<dbReference type="SUPFAM" id="SSF51126">
    <property type="entry name" value="Pectin lyase-like"/>
    <property type="match status" value="2"/>
</dbReference>
<evidence type="ECO:0000313" key="3">
    <source>
        <dbReference type="EMBL" id="RED63864.1"/>
    </source>
</evidence>
<dbReference type="EMBL" id="QRDY01000003">
    <property type="protein sequence ID" value="RED63864.1"/>
    <property type="molecule type" value="Genomic_DNA"/>
</dbReference>
<dbReference type="InterPro" id="IPR012334">
    <property type="entry name" value="Pectin_lyas_fold"/>
</dbReference>
<dbReference type="Gene3D" id="2.160.20.10">
    <property type="entry name" value="Single-stranded right-handed beta-helix, Pectin lyase-like"/>
    <property type="match status" value="2"/>
</dbReference>
<dbReference type="SMART" id="SM00635">
    <property type="entry name" value="BID_2"/>
    <property type="match status" value="1"/>
</dbReference>
<feature type="domain" description="BIG2" evidence="2">
    <location>
        <begin position="875"/>
        <end position="952"/>
    </location>
</feature>
<sequence>MFRKVGIFRFLLTITIAAIGIFPVSMLSPVYATETGSTYYVDSIEGNDANSGTDPEFAWKTLTKVNATEFLPADRILFKANGVWSGTLSPQGSGVEGSPITIDRYGTGNKPLIAGDGAAAAVYFYNQEQWEVKNLEITNNAATAAVRRGIHVDGSSGTWTNPKVYKHFLFENLDVHNVKGNVSDDYAHNGGIIVWGTNWDYHVSDVVVKNSKVYSVDSVGIYIYGAQKSYSSGFRVAGNTLYDIAADGALLLDSTGGIIENNVVYNTHVRASGYHVPLWVFSSKDAIIQNNEVYNTAPGGDAMAFDSDYKSDGTIIQYNYSHNNAGGGFLVVNDGTVATNANTNTIIRYNISQNDGGAVFNFSGTPDTTTIYNNTVYLSKFSNTKVVDYLNWGGFAKNTYFYNNLIYNLGTGGYTFAASTNNVFERNLFYGSHPSSEPADAFKITADPQLASPGSGGLGIDSLAGYQLLSTSPAIGAGKLIANNGGRDYFGNPVSNAANPNIGAYGGAGLDPNNLPPLPQPPQEENLLKNSGFETGDFGFWPNHYNGATIQNNNSNTGSYAARLSGAFAGMEQNITGLYPNTLYKLYAYGKSTSGGDAVFGVKNYGGSSRDAHMNATGYTRKEITFTTGESATGATIFLYKDSAAGEVYFDDLVLIQFGPAPGGPGGPTEPVFTEGTNDDFEAGVLDDQWNWIRENDSKWSLSSRPGYMRIASEAGDIVDGATSAKNILLTGAPEGDFVIETKLDGKPSSQWSQGGLIVYVDDYNWFRLTRLYGSGNQLQFTKQINAVRQHAEISDPIESTEVYLRIVKYDNTYSGYYSANGTDYTQVWTTQMAELDDLKIGLTVCGGTSLTADFDYFHVITDDITPPPPPVPVAVTSVSLSESTLNLRVGQSSVLSAMVQPANAANKAVTWSSDHPEIAAVDANGNITAVAEGVAKITVSTVDGAKTVVANVQVLSDTNLARDPGFETGNFTVWTSHWNNSAITATNARTGTYAARLTTQFGGIEQNVTGLTPNTAYKLTAWVKSVDGGSGVLQVKFYGSYDREITVNSTDYTKYELSFTTGNANTGVTLNMYKRSAAGALYFDDFELLQNGLPQPLP</sequence>
<evidence type="ECO:0000259" key="2">
    <source>
        <dbReference type="SMART" id="SM00635"/>
    </source>
</evidence>
<dbReference type="Gene3D" id="2.60.120.260">
    <property type="entry name" value="Galactose-binding domain-like"/>
    <property type="match status" value="2"/>
</dbReference>
<accession>A0A3D9IQ14</accession>
<dbReference type="AlphaFoldDB" id="A0A3D9IQ14"/>
<dbReference type="GO" id="GO:0016798">
    <property type="term" value="F:hydrolase activity, acting on glycosyl bonds"/>
    <property type="evidence" value="ECO:0007669"/>
    <property type="project" value="InterPro"/>
</dbReference>
<gene>
    <name evidence="3" type="ORF">DFP95_103104</name>
</gene>
<proteinExistence type="predicted"/>
<dbReference type="InterPro" id="IPR003305">
    <property type="entry name" value="CenC_carb-bd"/>
</dbReference>
<dbReference type="Pfam" id="PF02368">
    <property type="entry name" value="Big_2"/>
    <property type="match status" value="1"/>
</dbReference>
<dbReference type="Pfam" id="PF02018">
    <property type="entry name" value="CBM_4_9"/>
    <property type="match status" value="1"/>
</dbReference>
<dbReference type="SMART" id="SM00710">
    <property type="entry name" value="PbH1"/>
    <property type="match status" value="9"/>
</dbReference>
<dbReference type="Gene3D" id="2.60.120.200">
    <property type="match status" value="1"/>
</dbReference>
<dbReference type="RefSeq" id="WP_115991976.1">
    <property type="nucleotide sequence ID" value="NZ_QRDY01000003.1"/>
</dbReference>
<dbReference type="SUPFAM" id="SSF49785">
    <property type="entry name" value="Galactose-binding domain-like"/>
    <property type="match status" value="2"/>
</dbReference>
<name>A0A3D9IQ14_9BACL</name>
<comment type="caution">
    <text evidence="3">The sequence shown here is derived from an EMBL/GenBank/DDBJ whole genome shotgun (WGS) entry which is preliminary data.</text>
</comment>
<dbReference type="InterPro" id="IPR006626">
    <property type="entry name" value="PbH1"/>
</dbReference>
<dbReference type="OrthoDB" id="3333873at2"/>
<dbReference type="Proteomes" id="UP000256869">
    <property type="component" value="Unassembled WGS sequence"/>
</dbReference>
<organism evidence="3 4">
    <name type="scientific">Cohnella lupini</name>
    <dbReference type="NCBI Taxonomy" id="1294267"/>
    <lineage>
        <taxon>Bacteria</taxon>
        <taxon>Bacillati</taxon>
        <taxon>Bacillota</taxon>
        <taxon>Bacilli</taxon>
        <taxon>Bacillales</taxon>
        <taxon>Paenibacillaceae</taxon>
        <taxon>Cohnella</taxon>
    </lineage>
</organism>
<keyword evidence="1" id="KW-0378">Hydrolase</keyword>
<dbReference type="SUPFAM" id="SSF49373">
    <property type="entry name" value="Invasin/intimin cell-adhesion fragments"/>
    <property type="match status" value="1"/>
</dbReference>
<reference evidence="3 4" key="1">
    <citation type="submission" date="2018-07" db="EMBL/GenBank/DDBJ databases">
        <title>Genomic Encyclopedia of Type Strains, Phase III (KMG-III): the genomes of soil and plant-associated and newly described type strains.</title>
        <authorList>
            <person name="Whitman W."/>
        </authorList>
    </citation>
    <scope>NUCLEOTIDE SEQUENCE [LARGE SCALE GENOMIC DNA]</scope>
    <source>
        <strain evidence="3 4">CECT 8236</strain>
    </source>
</reference>